<dbReference type="HOGENOM" id="CLU_015325_5_1_1"/>
<evidence type="ECO:0000256" key="3">
    <source>
        <dbReference type="ARBA" id="ARBA00022692"/>
    </source>
</evidence>
<accession>A0A0C3GR94</accession>
<feature type="compositionally biased region" description="Polar residues" evidence="6">
    <location>
        <begin position="456"/>
        <end position="469"/>
    </location>
</feature>
<organism evidence="8 9">
    <name type="scientific">Oidiodendron maius (strain Zn)</name>
    <dbReference type="NCBI Taxonomy" id="913774"/>
    <lineage>
        <taxon>Eukaryota</taxon>
        <taxon>Fungi</taxon>
        <taxon>Dikarya</taxon>
        <taxon>Ascomycota</taxon>
        <taxon>Pezizomycotina</taxon>
        <taxon>Leotiomycetes</taxon>
        <taxon>Leotiomycetes incertae sedis</taxon>
        <taxon>Myxotrichaceae</taxon>
        <taxon>Oidiodendron</taxon>
    </lineage>
</organism>
<evidence type="ECO:0000313" key="8">
    <source>
        <dbReference type="EMBL" id="KIM93006.1"/>
    </source>
</evidence>
<dbReference type="PANTHER" id="PTHR12770:SF31">
    <property type="entry name" value="RUS FAMILY MEMBER 1"/>
    <property type="match status" value="1"/>
</dbReference>
<gene>
    <name evidence="8" type="ORF">OIDMADRAFT_138596</name>
</gene>
<sequence length="475" mass="52719">MPPNSHPQRPILIEERDRANNLVATYIRSSQGASEERTRFDVVLPKGSKSYVRSVLNAFLPAGYPHSVTKDYMEQDSLQAFSSSIAGLLSSRAVLEGIGVGDSHASPTAALLLSVLQESMGRIATILFAHKLGTSLEPECKMYRLAADIFNDAAMVLDCLSPAFPKSSRVLLFSLSSVLRSLCGVAAGSSKASLSAHFATQGNLGELNAKDSSQETVISLLGMVVGSLVVSRISSEWATWTAMISLLAIHLGMNYLAVRAVSMRTLNRQRTNLVFCTLYQKFPPAEESKTVGGREGFPTPESISLQERIFERDGVLRWQGKKVLGYCQIGVRFRCILGTPDEITSSYTGANSQNVTELVDMFQDEGYILWYEEQRKRFLICLKFPSDTETQLRAWMHALFMAVQVQSGLKDSSVANVISNTRLEFRSWIERYNIFEKLRNVGWDLDTAALETHSGTRIRTRNDGSQSEPDTPWKF</sequence>
<dbReference type="GO" id="GO:0016020">
    <property type="term" value="C:membrane"/>
    <property type="evidence" value="ECO:0007669"/>
    <property type="project" value="UniProtKB-SubCell"/>
</dbReference>
<evidence type="ECO:0000256" key="4">
    <source>
        <dbReference type="ARBA" id="ARBA00022989"/>
    </source>
</evidence>
<evidence type="ECO:0000256" key="2">
    <source>
        <dbReference type="ARBA" id="ARBA00007558"/>
    </source>
</evidence>
<evidence type="ECO:0000256" key="5">
    <source>
        <dbReference type="ARBA" id="ARBA00023136"/>
    </source>
</evidence>
<keyword evidence="5" id="KW-0472">Membrane</keyword>
<feature type="domain" description="Protein root UVB sensitive/RUS" evidence="7">
    <location>
        <begin position="47"/>
        <end position="278"/>
    </location>
</feature>
<evidence type="ECO:0000256" key="1">
    <source>
        <dbReference type="ARBA" id="ARBA00004370"/>
    </source>
</evidence>
<keyword evidence="9" id="KW-1185">Reference proteome</keyword>
<comment type="similarity">
    <text evidence="2">Belongs to the RUS1 family.</text>
</comment>
<dbReference type="Pfam" id="PF04884">
    <property type="entry name" value="UVB_sens_prot"/>
    <property type="match status" value="1"/>
</dbReference>
<feature type="region of interest" description="Disordered" evidence="6">
    <location>
        <begin position="456"/>
        <end position="475"/>
    </location>
</feature>
<evidence type="ECO:0000259" key="7">
    <source>
        <dbReference type="Pfam" id="PF04884"/>
    </source>
</evidence>
<keyword evidence="3" id="KW-0812">Transmembrane</keyword>
<dbReference type="InterPro" id="IPR054549">
    <property type="entry name" value="UVB_sens_RUS_dom"/>
</dbReference>
<evidence type="ECO:0000313" key="9">
    <source>
        <dbReference type="Proteomes" id="UP000054321"/>
    </source>
</evidence>
<dbReference type="EMBL" id="KN832901">
    <property type="protein sequence ID" value="KIM93006.1"/>
    <property type="molecule type" value="Genomic_DNA"/>
</dbReference>
<comment type="subcellular location">
    <subcellularLocation>
        <location evidence="1">Membrane</location>
    </subcellularLocation>
</comment>
<dbReference type="Proteomes" id="UP000054321">
    <property type="component" value="Unassembled WGS sequence"/>
</dbReference>
<dbReference type="InterPro" id="IPR006968">
    <property type="entry name" value="RUS_fam"/>
</dbReference>
<protein>
    <recommendedName>
        <fullName evidence="7">Protein root UVB sensitive/RUS domain-containing protein</fullName>
    </recommendedName>
</protein>
<reference evidence="9" key="2">
    <citation type="submission" date="2015-01" db="EMBL/GenBank/DDBJ databases">
        <title>Evolutionary Origins and Diversification of the Mycorrhizal Mutualists.</title>
        <authorList>
            <consortium name="DOE Joint Genome Institute"/>
            <consortium name="Mycorrhizal Genomics Consortium"/>
            <person name="Kohler A."/>
            <person name="Kuo A."/>
            <person name="Nagy L.G."/>
            <person name="Floudas D."/>
            <person name="Copeland A."/>
            <person name="Barry K.W."/>
            <person name="Cichocki N."/>
            <person name="Veneault-Fourrey C."/>
            <person name="LaButti K."/>
            <person name="Lindquist E.A."/>
            <person name="Lipzen A."/>
            <person name="Lundell T."/>
            <person name="Morin E."/>
            <person name="Murat C."/>
            <person name="Riley R."/>
            <person name="Ohm R."/>
            <person name="Sun H."/>
            <person name="Tunlid A."/>
            <person name="Henrissat B."/>
            <person name="Grigoriev I.V."/>
            <person name="Hibbett D.S."/>
            <person name="Martin F."/>
        </authorList>
    </citation>
    <scope>NUCLEOTIDE SEQUENCE [LARGE SCALE GENOMIC DNA]</scope>
    <source>
        <strain evidence="9">Zn</strain>
    </source>
</reference>
<name>A0A0C3GR94_OIDMZ</name>
<dbReference type="OrthoDB" id="364779at2759"/>
<reference evidence="8 9" key="1">
    <citation type="submission" date="2014-04" db="EMBL/GenBank/DDBJ databases">
        <authorList>
            <consortium name="DOE Joint Genome Institute"/>
            <person name="Kuo A."/>
            <person name="Martino E."/>
            <person name="Perotto S."/>
            <person name="Kohler A."/>
            <person name="Nagy L.G."/>
            <person name="Floudas D."/>
            <person name="Copeland A."/>
            <person name="Barry K.W."/>
            <person name="Cichocki N."/>
            <person name="Veneault-Fourrey C."/>
            <person name="LaButti K."/>
            <person name="Lindquist E.A."/>
            <person name="Lipzen A."/>
            <person name="Lundell T."/>
            <person name="Morin E."/>
            <person name="Murat C."/>
            <person name="Sun H."/>
            <person name="Tunlid A."/>
            <person name="Henrissat B."/>
            <person name="Grigoriev I.V."/>
            <person name="Hibbett D.S."/>
            <person name="Martin F."/>
            <person name="Nordberg H.P."/>
            <person name="Cantor M.N."/>
            <person name="Hua S.X."/>
        </authorList>
    </citation>
    <scope>NUCLEOTIDE SEQUENCE [LARGE SCALE GENOMIC DNA]</scope>
    <source>
        <strain evidence="8 9">Zn</strain>
    </source>
</reference>
<keyword evidence="4" id="KW-1133">Transmembrane helix</keyword>
<proteinExistence type="inferred from homology"/>
<evidence type="ECO:0000256" key="6">
    <source>
        <dbReference type="SAM" id="MobiDB-lite"/>
    </source>
</evidence>
<dbReference type="InParanoid" id="A0A0C3GR94"/>
<dbReference type="PANTHER" id="PTHR12770">
    <property type="entry name" value="RUS1 FAMILY PROTEIN C16ORF58"/>
    <property type="match status" value="1"/>
</dbReference>
<dbReference type="AlphaFoldDB" id="A0A0C3GR94"/>